<keyword evidence="2" id="KW-1185">Reference proteome</keyword>
<evidence type="ECO:0000313" key="2">
    <source>
        <dbReference type="Proteomes" id="UP000245626"/>
    </source>
</evidence>
<name>A0ACD0P166_9BASI</name>
<dbReference type="EMBL" id="KZ819810">
    <property type="protein sequence ID" value="PWN51893.1"/>
    <property type="molecule type" value="Genomic_DNA"/>
</dbReference>
<gene>
    <name evidence="1" type="ORF">IE53DRAFT_409837</name>
</gene>
<reference evidence="1 2" key="1">
    <citation type="journal article" date="2018" name="Mol. Biol. Evol.">
        <title>Broad Genomic Sampling Reveals a Smut Pathogenic Ancestry of the Fungal Clade Ustilaginomycotina.</title>
        <authorList>
            <person name="Kijpornyongpan T."/>
            <person name="Mondo S.J."/>
            <person name="Barry K."/>
            <person name="Sandor L."/>
            <person name="Lee J."/>
            <person name="Lipzen A."/>
            <person name="Pangilinan J."/>
            <person name="LaButti K."/>
            <person name="Hainaut M."/>
            <person name="Henrissat B."/>
            <person name="Grigoriev I.V."/>
            <person name="Spatafora J.W."/>
            <person name="Aime M.C."/>
        </authorList>
    </citation>
    <scope>NUCLEOTIDE SEQUENCE [LARGE SCALE GENOMIC DNA]</scope>
    <source>
        <strain evidence="1 2">SA 807</strain>
    </source>
</reference>
<evidence type="ECO:0000313" key="1">
    <source>
        <dbReference type="EMBL" id="PWN51893.1"/>
    </source>
</evidence>
<protein>
    <submittedName>
        <fullName evidence="1">Uncharacterized protein</fullName>
    </submittedName>
</protein>
<organism evidence="1 2">
    <name type="scientific">Violaceomyces palustris</name>
    <dbReference type="NCBI Taxonomy" id="1673888"/>
    <lineage>
        <taxon>Eukaryota</taxon>
        <taxon>Fungi</taxon>
        <taxon>Dikarya</taxon>
        <taxon>Basidiomycota</taxon>
        <taxon>Ustilaginomycotina</taxon>
        <taxon>Ustilaginomycetes</taxon>
        <taxon>Violaceomycetales</taxon>
        <taxon>Violaceomycetaceae</taxon>
        <taxon>Violaceomyces</taxon>
    </lineage>
</organism>
<sequence>MTFPKYNDPLPPEALRQDALDMSFGIPKQEFYPHHHRMQGEEGQGQKQVEIDDLIPSTVVTQAATFPGLHVVRQLTNLRSRVRAVVSNEREERMIKSTPPLDGEPNLIETFLNPRLEDEDGWDVVVRGATHIVHFASPRPQPEELNGTSGEQLILTPGIDGTIALLRSALRLSNDEEPVDGGGGEVASETSIEKMVIISSLASLENLEHFDRMTNFSSQPFQMTSLLPVNMCGPEVIPGLLRDDNYRIYLGTQGSKVNHLGHWVDVRDVADAACEALFSDVDHSNGFRYLISAGPYSLSELARIVREQTGIIQQSQRLCPPSLSPFEDEVGDSEDLGLDDPEDPEDPEVSAPALDSTPSIRDLGCQYNSVEIAATQAFSSLLGTCLGDKLGIKAQSL</sequence>
<dbReference type="Proteomes" id="UP000245626">
    <property type="component" value="Unassembled WGS sequence"/>
</dbReference>
<accession>A0ACD0P166</accession>
<proteinExistence type="predicted"/>